<evidence type="ECO:0000313" key="1">
    <source>
        <dbReference type="EMBL" id="KKM76838.1"/>
    </source>
</evidence>
<protein>
    <submittedName>
        <fullName evidence="1">Uncharacterized protein</fullName>
    </submittedName>
</protein>
<name>A0A0F9K4F8_9ZZZZ</name>
<organism evidence="1">
    <name type="scientific">marine sediment metagenome</name>
    <dbReference type="NCBI Taxonomy" id="412755"/>
    <lineage>
        <taxon>unclassified sequences</taxon>
        <taxon>metagenomes</taxon>
        <taxon>ecological metagenomes</taxon>
    </lineage>
</organism>
<sequence>MSLMYLNAVYKCLIGQTYKIITAPANLAVSLVLVKEHLKLDASDASQDSYLT</sequence>
<accession>A0A0F9K4F8</accession>
<feature type="non-terminal residue" evidence="1">
    <location>
        <position position="52"/>
    </location>
</feature>
<proteinExistence type="predicted"/>
<comment type="caution">
    <text evidence="1">The sequence shown here is derived from an EMBL/GenBank/DDBJ whole genome shotgun (WGS) entry which is preliminary data.</text>
</comment>
<dbReference type="AlphaFoldDB" id="A0A0F9K4F8"/>
<dbReference type="EMBL" id="LAZR01008738">
    <property type="protein sequence ID" value="KKM76838.1"/>
    <property type="molecule type" value="Genomic_DNA"/>
</dbReference>
<gene>
    <name evidence="1" type="ORF">LCGC14_1376150</name>
</gene>
<reference evidence="1" key="1">
    <citation type="journal article" date="2015" name="Nature">
        <title>Complex archaea that bridge the gap between prokaryotes and eukaryotes.</title>
        <authorList>
            <person name="Spang A."/>
            <person name="Saw J.H."/>
            <person name="Jorgensen S.L."/>
            <person name="Zaremba-Niedzwiedzka K."/>
            <person name="Martijn J."/>
            <person name="Lind A.E."/>
            <person name="van Eijk R."/>
            <person name="Schleper C."/>
            <person name="Guy L."/>
            <person name="Ettema T.J."/>
        </authorList>
    </citation>
    <scope>NUCLEOTIDE SEQUENCE</scope>
</reference>